<dbReference type="EMBL" id="JAAKZV010000011">
    <property type="protein sequence ID" value="NGN63262.1"/>
    <property type="molecule type" value="Genomic_DNA"/>
</dbReference>
<keyword evidence="4" id="KW-1185">Reference proteome</keyword>
<proteinExistence type="predicted"/>
<dbReference type="RefSeq" id="WP_165232264.1">
    <property type="nucleotide sequence ID" value="NZ_JAAKZV010000011.1"/>
</dbReference>
<accession>A0A6G4TU07</accession>
<protein>
    <submittedName>
        <fullName evidence="3">DUF2382 domain-containing protein</fullName>
    </submittedName>
</protein>
<evidence type="ECO:0000313" key="4">
    <source>
        <dbReference type="Proteomes" id="UP000481583"/>
    </source>
</evidence>
<gene>
    <name evidence="3" type="ORF">G5C51_04990</name>
</gene>
<organism evidence="3 4">
    <name type="scientific">Streptomyces coryli</name>
    <dbReference type="NCBI Taxonomy" id="1128680"/>
    <lineage>
        <taxon>Bacteria</taxon>
        <taxon>Bacillati</taxon>
        <taxon>Actinomycetota</taxon>
        <taxon>Actinomycetes</taxon>
        <taxon>Kitasatosporales</taxon>
        <taxon>Streptomycetaceae</taxon>
        <taxon>Streptomyces</taxon>
    </lineage>
</organism>
<evidence type="ECO:0000256" key="1">
    <source>
        <dbReference type="SAM" id="MobiDB-lite"/>
    </source>
</evidence>
<dbReference type="InterPro" id="IPR052967">
    <property type="entry name" value="Stress_Response_Assoc"/>
</dbReference>
<evidence type="ECO:0000259" key="2">
    <source>
        <dbReference type="Pfam" id="PF09557"/>
    </source>
</evidence>
<evidence type="ECO:0000313" key="3">
    <source>
        <dbReference type="EMBL" id="NGN63262.1"/>
    </source>
</evidence>
<dbReference type="PANTHER" id="PTHR38463">
    <property type="entry name" value="STRESS RESPONSE PROTEIN YSNF"/>
    <property type="match status" value="1"/>
</dbReference>
<reference evidence="3 4" key="1">
    <citation type="submission" date="2020-02" db="EMBL/GenBank/DDBJ databases">
        <title>Whole-genome analyses of novel actinobacteria.</title>
        <authorList>
            <person name="Sahin N."/>
        </authorList>
    </citation>
    <scope>NUCLEOTIDE SEQUENCE [LARGE SCALE GENOMIC DNA]</scope>
    <source>
        <strain evidence="3 4">A7024</strain>
    </source>
</reference>
<sequence length="245" mass="26791">MQTDKNTSRGGSGKAANAARAAAQSGGVGSGQSAARSAADAAEQATDRFQESNRFQDSNRRERIVAYEEQLEVEAGQKRVPLGQASVSVRVTEHPERFRVERSHDEAIVSRVNIGDVEPGERHEFVERSIQVPLEGQDSNVVVHKKAVPYEAVELGSRSVTETQEYETRLRREELVENVPQVANGGIQVSEVEEGFRERGRRDAAMGETREGLFARAADAVRGDADDVRARADDIGEGKGKGSWF</sequence>
<dbReference type="InterPro" id="IPR019060">
    <property type="entry name" value="DUF2382"/>
</dbReference>
<dbReference type="Pfam" id="PF09557">
    <property type="entry name" value="DUF2382"/>
    <property type="match status" value="1"/>
</dbReference>
<feature type="compositionally biased region" description="Low complexity" evidence="1">
    <location>
        <begin position="14"/>
        <end position="44"/>
    </location>
</feature>
<dbReference type="AlphaFoldDB" id="A0A6G4TU07"/>
<dbReference type="Proteomes" id="UP000481583">
    <property type="component" value="Unassembled WGS sequence"/>
</dbReference>
<dbReference type="PANTHER" id="PTHR38463:SF1">
    <property type="entry name" value="STRESS RESPONSE PROTEIN YSNF"/>
    <property type="match status" value="1"/>
</dbReference>
<feature type="domain" description="DUF2382" evidence="2">
    <location>
        <begin position="66"/>
        <end position="175"/>
    </location>
</feature>
<feature type="region of interest" description="Disordered" evidence="1">
    <location>
        <begin position="1"/>
        <end position="61"/>
    </location>
</feature>
<name>A0A6G4TU07_9ACTN</name>
<comment type="caution">
    <text evidence="3">The sequence shown here is derived from an EMBL/GenBank/DDBJ whole genome shotgun (WGS) entry which is preliminary data.</text>
</comment>